<evidence type="ECO:0000256" key="4">
    <source>
        <dbReference type="ARBA" id="ARBA00022884"/>
    </source>
</evidence>
<evidence type="ECO:0000256" key="8">
    <source>
        <dbReference type="RuleBase" id="RU000673"/>
    </source>
</evidence>
<evidence type="ECO:0000256" key="7">
    <source>
        <dbReference type="HAMAP-Rule" id="MF_00083"/>
    </source>
</evidence>
<evidence type="ECO:0000256" key="3">
    <source>
        <dbReference type="ARBA" id="ARBA00022801"/>
    </source>
</evidence>
<dbReference type="GO" id="GO:0005737">
    <property type="term" value="C:cytoplasm"/>
    <property type="evidence" value="ECO:0007669"/>
    <property type="project" value="UniProtKB-SubCell"/>
</dbReference>
<feature type="site" description="Stabilizes the basic form of H active site to accept a proton" evidence="7">
    <location>
        <position position="91"/>
    </location>
</feature>
<feature type="binding site" evidence="7">
    <location>
        <position position="14"/>
    </location>
    <ligand>
        <name>tRNA</name>
        <dbReference type="ChEBI" id="CHEBI:17843"/>
    </ligand>
</feature>
<evidence type="ECO:0000256" key="5">
    <source>
        <dbReference type="ARBA" id="ARBA00038063"/>
    </source>
</evidence>
<evidence type="ECO:0000313" key="11">
    <source>
        <dbReference type="Proteomes" id="UP000265882"/>
    </source>
</evidence>
<dbReference type="FunFam" id="3.40.50.1470:FF:000001">
    <property type="entry name" value="Peptidyl-tRNA hydrolase"/>
    <property type="match status" value="1"/>
</dbReference>
<accession>A0A3A4PD91</accession>
<dbReference type="InterPro" id="IPR036416">
    <property type="entry name" value="Pept_tRNA_hydro_sf"/>
</dbReference>
<evidence type="ECO:0000256" key="1">
    <source>
        <dbReference type="ARBA" id="ARBA00013260"/>
    </source>
</evidence>
<feature type="site" description="Discriminates between blocked and unblocked aminoacyl-tRNA" evidence="7">
    <location>
        <position position="9"/>
    </location>
</feature>
<dbReference type="Pfam" id="PF01195">
    <property type="entry name" value="Pept_tRNA_hydro"/>
    <property type="match status" value="1"/>
</dbReference>
<sequence length="185" mass="20295">MRLVVGLGNPGRTYALTRHNFGFLVVDTFAQRQGLAFTRQKFKAKIASGIIQGEQVLLAKPQTFMNLSGEAVAPLVRFYDLPLSQVLLVYDDIDLPFGKLRLRDSGSSGGHKGMQSIIAALGTSCIPRLRLGIRGEKAGGDLRAYVLQPFSKEESADLPELREKASQAIEAVLTEPFEKAMNQFN</sequence>
<dbReference type="HAMAP" id="MF_00083">
    <property type="entry name" value="Pept_tRNA_hydro_bact"/>
    <property type="match status" value="1"/>
</dbReference>
<comment type="catalytic activity">
    <reaction evidence="7 8">
        <text>an N-acyl-L-alpha-aminoacyl-tRNA + H2O = an N-acyl-L-amino acid + a tRNA + H(+)</text>
        <dbReference type="Rhea" id="RHEA:54448"/>
        <dbReference type="Rhea" id="RHEA-COMP:10123"/>
        <dbReference type="Rhea" id="RHEA-COMP:13883"/>
        <dbReference type="ChEBI" id="CHEBI:15377"/>
        <dbReference type="ChEBI" id="CHEBI:15378"/>
        <dbReference type="ChEBI" id="CHEBI:59874"/>
        <dbReference type="ChEBI" id="CHEBI:78442"/>
        <dbReference type="ChEBI" id="CHEBI:138191"/>
        <dbReference type="EC" id="3.1.1.29"/>
    </reaction>
</comment>
<comment type="subunit">
    <text evidence="7">Monomer.</text>
</comment>
<dbReference type="InterPro" id="IPR018171">
    <property type="entry name" value="Pept_tRNA_hydro_CS"/>
</dbReference>
<dbReference type="GO" id="GO:0004045">
    <property type="term" value="F:peptidyl-tRNA hydrolase activity"/>
    <property type="evidence" value="ECO:0007669"/>
    <property type="project" value="UniProtKB-UniRule"/>
</dbReference>
<feature type="binding site" evidence="7">
    <location>
        <position position="64"/>
    </location>
    <ligand>
        <name>tRNA</name>
        <dbReference type="ChEBI" id="CHEBI:17843"/>
    </ligand>
</feature>
<dbReference type="GO" id="GO:0072344">
    <property type="term" value="P:rescue of stalled ribosome"/>
    <property type="evidence" value="ECO:0007669"/>
    <property type="project" value="UniProtKB-UniRule"/>
</dbReference>
<comment type="caution">
    <text evidence="10">The sequence shown here is derived from an EMBL/GenBank/DDBJ whole genome shotgun (WGS) entry which is preliminary data.</text>
</comment>
<dbReference type="Proteomes" id="UP000265882">
    <property type="component" value="Unassembled WGS sequence"/>
</dbReference>
<dbReference type="CDD" id="cd00462">
    <property type="entry name" value="PTH"/>
    <property type="match status" value="1"/>
</dbReference>
<reference evidence="10 11" key="1">
    <citation type="journal article" date="2017" name="ISME J.">
        <title>Energy and carbon metabolisms in a deep terrestrial subsurface fluid microbial community.</title>
        <authorList>
            <person name="Momper L."/>
            <person name="Jungbluth S.P."/>
            <person name="Lee M.D."/>
            <person name="Amend J.P."/>
        </authorList>
    </citation>
    <scope>NUCLEOTIDE SEQUENCE [LARGE SCALE GENOMIC DNA]</scope>
    <source>
        <strain evidence="10">SURF_5</strain>
    </source>
</reference>
<dbReference type="SUPFAM" id="SSF53178">
    <property type="entry name" value="Peptidyl-tRNA hydrolase-like"/>
    <property type="match status" value="1"/>
</dbReference>
<comment type="similarity">
    <text evidence="5 7 9">Belongs to the PTH family.</text>
</comment>
<dbReference type="InterPro" id="IPR001328">
    <property type="entry name" value="Pept_tRNA_hydro"/>
</dbReference>
<evidence type="ECO:0000256" key="2">
    <source>
        <dbReference type="ARBA" id="ARBA00022555"/>
    </source>
</evidence>
<protein>
    <recommendedName>
        <fullName evidence="6 7">Peptidyl-tRNA hydrolase</fullName>
        <shortName evidence="7">Pth</shortName>
        <ecNumber evidence="1 7">3.1.1.29</ecNumber>
    </recommendedName>
</protein>
<comment type="caution">
    <text evidence="7">Lacks conserved residue(s) required for the propagation of feature annotation.</text>
</comment>
<dbReference type="EMBL" id="QZKU01000016">
    <property type="protein sequence ID" value="RJP25944.1"/>
    <property type="molecule type" value="Genomic_DNA"/>
</dbReference>
<dbReference type="AlphaFoldDB" id="A0A3A4PD91"/>
<name>A0A3A4PD91_ABYX5</name>
<dbReference type="PANTHER" id="PTHR17224:SF1">
    <property type="entry name" value="PEPTIDYL-TRNA HYDROLASE"/>
    <property type="match status" value="1"/>
</dbReference>
<gene>
    <name evidence="7" type="primary">pth</name>
    <name evidence="10" type="ORF">C4520_01540</name>
</gene>
<dbReference type="EC" id="3.1.1.29" evidence="1 7"/>
<evidence type="ECO:0000313" key="10">
    <source>
        <dbReference type="EMBL" id="RJP25944.1"/>
    </source>
</evidence>
<comment type="subcellular location">
    <subcellularLocation>
        <location evidence="7">Cytoplasm</location>
    </subcellularLocation>
</comment>
<feature type="binding site" evidence="7">
    <location>
        <position position="66"/>
    </location>
    <ligand>
        <name>tRNA</name>
        <dbReference type="ChEBI" id="CHEBI:17843"/>
    </ligand>
</feature>
<organism evidence="10 11">
    <name type="scientific">Abyssobacteria bacterium (strain SURF_5)</name>
    <dbReference type="NCBI Taxonomy" id="2093360"/>
    <lineage>
        <taxon>Bacteria</taxon>
        <taxon>Pseudomonadati</taxon>
        <taxon>Candidatus Hydrogenedentota</taxon>
        <taxon>Candidatus Abyssobacteria</taxon>
    </lineage>
</organism>
<dbReference type="PROSITE" id="PS01195">
    <property type="entry name" value="PEPT_TRNA_HYDROL_1"/>
    <property type="match status" value="1"/>
</dbReference>
<keyword evidence="3 7" id="KW-0378">Hydrolase</keyword>
<dbReference type="Gene3D" id="3.40.50.1470">
    <property type="entry name" value="Peptidyl-tRNA hydrolase"/>
    <property type="match status" value="1"/>
</dbReference>
<comment type="function">
    <text evidence="7">Hydrolyzes ribosome-free peptidyl-tRNAs (with 1 or more amino acids incorporated), which drop off the ribosome during protein synthesis, or as a result of ribosome stalling.</text>
</comment>
<keyword evidence="2 7" id="KW-0820">tRNA-binding</keyword>
<evidence type="ECO:0000256" key="6">
    <source>
        <dbReference type="ARBA" id="ARBA00050038"/>
    </source>
</evidence>
<dbReference type="GO" id="GO:0000049">
    <property type="term" value="F:tRNA binding"/>
    <property type="evidence" value="ECO:0007669"/>
    <property type="project" value="UniProtKB-UniRule"/>
</dbReference>
<keyword evidence="4 7" id="KW-0694">RNA-binding</keyword>
<dbReference type="GO" id="GO:0006515">
    <property type="term" value="P:protein quality control for misfolded or incompletely synthesized proteins"/>
    <property type="evidence" value="ECO:0007669"/>
    <property type="project" value="UniProtKB-UniRule"/>
</dbReference>
<proteinExistence type="inferred from homology"/>
<keyword evidence="7" id="KW-0963">Cytoplasm</keyword>
<dbReference type="PANTHER" id="PTHR17224">
    <property type="entry name" value="PEPTIDYL-TRNA HYDROLASE"/>
    <property type="match status" value="1"/>
</dbReference>
<feature type="active site" description="Proton acceptor" evidence="7">
    <location>
        <position position="19"/>
    </location>
</feature>
<evidence type="ECO:0000256" key="9">
    <source>
        <dbReference type="RuleBase" id="RU004320"/>
    </source>
</evidence>
<comment type="function">
    <text evidence="7">Catalyzes the release of premature peptidyl moieties from peptidyl-tRNA molecules trapped in stalled 50S ribosomal subunits, and thus maintains levels of free tRNAs and 50S ribosomes.</text>
</comment>
<dbReference type="NCBIfam" id="TIGR00447">
    <property type="entry name" value="pth"/>
    <property type="match status" value="1"/>
</dbReference>